<protein>
    <submittedName>
        <fullName evidence="8">PAP2 superfamily protein</fullName>
    </submittedName>
</protein>
<organism evidence="8 9">
    <name type="scientific">Purpureocillium lilacinum</name>
    <name type="common">Paecilomyces lilacinus</name>
    <dbReference type="NCBI Taxonomy" id="33203"/>
    <lineage>
        <taxon>Eukaryota</taxon>
        <taxon>Fungi</taxon>
        <taxon>Dikarya</taxon>
        <taxon>Ascomycota</taxon>
        <taxon>Pezizomycotina</taxon>
        <taxon>Sordariomycetes</taxon>
        <taxon>Hypocreomycetidae</taxon>
        <taxon>Hypocreales</taxon>
        <taxon>Ophiocordycipitaceae</taxon>
        <taxon>Purpureocillium</taxon>
    </lineage>
</organism>
<dbReference type="PANTHER" id="PTHR10165:SF84">
    <property type="entry name" value="PHOSPHATIDIC ACID PHOSPHATASE BETA"/>
    <property type="match status" value="1"/>
</dbReference>
<proteinExistence type="inferred from homology"/>
<dbReference type="InterPro" id="IPR000326">
    <property type="entry name" value="PAP2/HPO"/>
</dbReference>
<reference evidence="8 9" key="1">
    <citation type="submission" date="2016-01" db="EMBL/GenBank/DDBJ databases">
        <title>Biosynthesis of antibiotic leucinostatins and their inhibition on Phytophthora in bio-control Purpureocillium lilacinum.</title>
        <authorList>
            <person name="Wang G."/>
            <person name="Liu Z."/>
            <person name="Lin R."/>
            <person name="Li E."/>
            <person name="Mao Z."/>
            <person name="Ling J."/>
            <person name="Yin W."/>
            <person name="Xie B."/>
        </authorList>
    </citation>
    <scope>NUCLEOTIDE SEQUENCE [LARGE SCALE GENOMIC DNA]</scope>
    <source>
        <strain evidence="8">PLBJ-1</strain>
    </source>
</reference>
<feature type="transmembrane region" description="Helical" evidence="6">
    <location>
        <begin position="111"/>
        <end position="130"/>
    </location>
</feature>
<dbReference type="GO" id="GO:0008195">
    <property type="term" value="F:phosphatidate phosphatase activity"/>
    <property type="evidence" value="ECO:0007669"/>
    <property type="project" value="TreeGrafter"/>
</dbReference>
<evidence type="ECO:0000256" key="2">
    <source>
        <dbReference type="ARBA" id="ARBA00008816"/>
    </source>
</evidence>
<dbReference type="GO" id="GO:0016020">
    <property type="term" value="C:membrane"/>
    <property type="evidence" value="ECO:0007669"/>
    <property type="project" value="UniProtKB-SubCell"/>
</dbReference>
<evidence type="ECO:0000256" key="6">
    <source>
        <dbReference type="SAM" id="Phobius"/>
    </source>
</evidence>
<evidence type="ECO:0000256" key="3">
    <source>
        <dbReference type="ARBA" id="ARBA00022692"/>
    </source>
</evidence>
<dbReference type="GO" id="GO:0006644">
    <property type="term" value="P:phospholipid metabolic process"/>
    <property type="evidence" value="ECO:0007669"/>
    <property type="project" value="InterPro"/>
</dbReference>
<keyword evidence="3 6" id="KW-0812">Transmembrane</keyword>
<feature type="transmembrane region" description="Helical" evidence="6">
    <location>
        <begin position="223"/>
        <end position="245"/>
    </location>
</feature>
<keyword evidence="4 6" id="KW-1133">Transmembrane helix</keyword>
<feature type="transmembrane region" description="Helical" evidence="6">
    <location>
        <begin position="25"/>
        <end position="45"/>
    </location>
</feature>
<dbReference type="GO" id="GO:0046839">
    <property type="term" value="P:phospholipid dephosphorylation"/>
    <property type="evidence" value="ECO:0007669"/>
    <property type="project" value="TreeGrafter"/>
</dbReference>
<evidence type="ECO:0000256" key="4">
    <source>
        <dbReference type="ARBA" id="ARBA00022989"/>
    </source>
</evidence>
<feature type="domain" description="Phosphatidic acid phosphatase type 2/haloperoxidase" evidence="7">
    <location>
        <begin position="113"/>
        <end position="269"/>
    </location>
</feature>
<dbReference type="Pfam" id="PF01569">
    <property type="entry name" value="PAP2"/>
    <property type="match status" value="1"/>
</dbReference>
<dbReference type="Proteomes" id="UP000078240">
    <property type="component" value="Unassembled WGS sequence"/>
</dbReference>
<feature type="transmembrane region" description="Helical" evidence="6">
    <location>
        <begin position="77"/>
        <end position="99"/>
    </location>
</feature>
<evidence type="ECO:0000256" key="1">
    <source>
        <dbReference type="ARBA" id="ARBA00004141"/>
    </source>
</evidence>
<dbReference type="PANTHER" id="PTHR10165">
    <property type="entry name" value="LIPID PHOSPHATE PHOSPHATASE"/>
    <property type="match status" value="1"/>
</dbReference>
<comment type="similarity">
    <text evidence="2">Belongs to the PA-phosphatase related phosphoesterase family.</text>
</comment>
<dbReference type="InterPro" id="IPR036938">
    <property type="entry name" value="PAP2/HPO_sf"/>
</dbReference>
<evidence type="ECO:0000256" key="5">
    <source>
        <dbReference type="ARBA" id="ARBA00023136"/>
    </source>
</evidence>
<comment type="caution">
    <text evidence="8">The sequence shown here is derived from an EMBL/GenBank/DDBJ whole genome shotgun (WGS) entry which is preliminary data.</text>
</comment>
<dbReference type="EMBL" id="LSBH01000008">
    <property type="protein sequence ID" value="OAQ75107.1"/>
    <property type="molecule type" value="Genomic_DNA"/>
</dbReference>
<sequence length="341" mass="37536">MPPASTSDNDRVAATKSFVRQWIDLNWADCLWMLSVGAVALAVYYSPVPLTRTFPVTLNSSGDVVYPDWAYPYRGGWIIPSWASGLASIGGPIAVYILAQIWIRSAWDASAAIMGSVWAVILGSLFQVVLKQLCGGFRPYFLDVCKPDLNLAPRHNLTGLNAVGFQRIMYTTEICTETDAERLKTAITAFPSGHSTAAFAGFGFLFLWLNAKLKVWADHRPAFYKLLLTILPLLMACLISCSLTIDAAHNWWDIVAGSLIGAVMALASYRATYAAVWDWRFNHIPLVPTEAFTYDGDVDRAAETWTRSAGWGTRREWLPQASSNVVADSDQASLRARGDAV</sequence>
<evidence type="ECO:0000259" key="7">
    <source>
        <dbReference type="SMART" id="SM00014"/>
    </source>
</evidence>
<comment type="subcellular location">
    <subcellularLocation>
        <location evidence="1">Membrane</location>
        <topology evidence="1">Multi-pass membrane protein</topology>
    </subcellularLocation>
</comment>
<keyword evidence="5 6" id="KW-0472">Membrane</keyword>
<accession>A0A179GBB7</accession>
<dbReference type="SUPFAM" id="SSF48317">
    <property type="entry name" value="Acid phosphatase/Vanadium-dependent haloperoxidase"/>
    <property type="match status" value="1"/>
</dbReference>
<dbReference type="InterPro" id="IPR043216">
    <property type="entry name" value="PAP-like"/>
</dbReference>
<dbReference type="AlphaFoldDB" id="A0A179GBB7"/>
<feature type="transmembrane region" description="Helical" evidence="6">
    <location>
        <begin position="192"/>
        <end position="211"/>
    </location>
</feature>
<evidence type="ECO:0000313" key="9">
    <source>
        <dbReference type="Proteomes" id="UP000078240"/>
    </source>
</evidence>
<dbReference type="SMART" id="SM00014">
    <property type="entry name" value="acidPPc"/>
    <property type="match status" value="1"/>
</dbReference>
<gene>
    <name evidence="8" type="ORF">VFPBJ_09082</name>
</gene>
<feature type="transmembrane region" description="Helical" evidence="6">
    <location>
        <begin position="251"/>
        <end position="271"/>
    </location>
</feature>
<evidence type="ECO:0000313" key="8">
    <source>
        <dbReference type="EMBL" id="OAQ75107.1"/>
    </source>
</evidence>
<dbReference type="CDD" id="cd03390">
    <property type="entry name" value="PAP2_containing_1_like"/>
    <property type="match status" value="1"/>
</dbReference>
<name>A0A179GBB7_PURLI</name>
<dbReference type="Gene3D" id="1.20.144.10">
    <property type="entry name" value="Phosphatidic acid phosphatase type 2/haloperoxidase"/>
    <property type="match status" value="1"/>
</dbReference>